<gene>
    <name evidence="2" type="ORF">SAY87_027797</name>
</gene>
<dbReference type="AlphaFoldDB" id="A0AAN7PKW0"/>
<feature type="region of interest" description="Disordered" evidence="1">
    <location>
        <begin position="1"/>
        <end position="85"/>
    </location>
</feature>
<dbReference type="EMBL" id="JAXIOK010000018">
    <property type="protein sequence ID" value="KAK4750348.1"/>
    <property type="molecule type" value="Genomic_DNA"/>
</dbReference>
<name>A0AAN7PKW0_9MYRT</name>
<organism evidence="2 3">
    <name type="scientific">Trapa incisa</name>
    <dbReference type="NCBI Taxonomy" id="236973"/>
    <lineage>
        <taxon>Eukaryota</taxon>
        <taxon>Viridiplantae</taxon>
        <taxon>Streptophyta</taxon>
        <taxon>Embryophyta</taxon>
        <taxon>Tracheophyta</taxon>
        <taxon>Spermatophyta</taxon>
        <taxon>Magnoliopsida</taxon>
        <taxon>eudicotyledons</taxon>
        <taxon>Gunneridae</taxon>
        <taxon>Pentapetalae</taxon>
        <taxon>rosids</taxon>
        <taxon>malvids</taxon>
        <taxon>Myrtales</taxon>
        <taxon>Lythraceae</taxon>
        <taxon>Trapa</taxon>
    </lineage>
</organism>
<accession>A0AAN7PKW0</accession>
<keyword evidence="3" id="KW-1185">Reference proteome</keyword>
<feature type="compositionally biased region" description="Low complexity" evidence="1">
    <location>
        <begin position="68"/>
        <end position="85"/>
    </location>
</feature>
<feature type="compositionally biased region" description="Pro residues" evidence="1">
    <location>
        <begin position="58"/>
        <end position="67"/>
    </location>
</feature>
<reference evidence="2 3" key="1">
    <citation type="journal article" date="2023" name="Hortic Res">
        <title>Pangenome of water caltrop reveals structural variations and asymmetric subgenome divergence after allopolyploidization.</title>
        <authorList>
            <person name="Zhang X."/>
            <person name="Chen Y."/>
            <person name="Wang L."/>
            <person name="Yuan Y."/>
            <person name="Fang M."/>
            <person name="Shi L."/>
            <person name="Lu R."/>
            <person name="Comes H.P."/>
            <person name="Ma Y."/>
            <person name="Chen Y."/>
            <person name="Huang G."/>
            <person name="Zhou Y."/>
            <person name="Zheng Z."/>
            <person name="Qiu Y."/>
        </authorList>
    </citation>
    <scope>NUCLEOTIDE SEQUENCE [LARGE SCALE GENOMIC DNA]</scope>
    <source>
        <tissue evidence="2">Roots</tissue>
    </source>
</reference>
<proteinExistence type="predicted"/>
<evidence type="ECO:0000313" key="2">
    <source>
        <dbReference type="EMBL" id="KAK4750348.1"/>
    </source>
</evidence>
<evidence type="ECO:0000313" key="3">
    <source>
        <dbReference type="Proteomes" id="UP001345219"/>
    </source>
</evidence>
<comment type="caution">
    <text evidence="2">The sequence shown here is derived from an EMBL/GenBank/DDBJ whole genome shotgun (WGS) entry which is preliminary data.</text>
</comment>
<dbReference type="Proteomes" id="UP001345219">
    <property type="component" value="Chromosome 21"/>
</dbReference>
<sequence length="85" mass="9205">MELIPELPDDLARDASLGSPARSSRPSGRSAEDGRRRSGRRPFSRNGDPPDRARFWPRPAPTPPYVPAHPSKCSPLSVSSPSSSL</sequence>
<feature type="compositionally biased region" description="Low complexity" evidence="1">
    <location>
        <begin position="15"/>
        <end position="29"/>
    </location>
</feature>
<evidence type="ECO:0000256" key="1">
    <source>
        <dbReference type="SAM" id="MobiDB-lite"/>
    </source>
</evidence>
<protein>
    <submittedName>
        <fullName evidence="2">Uncharacterized protein</fullName>
    </submittedName>
</protein>